<evidence type="ECO:0000259" key="4">
    <source>
        <dbReference type="Pfam" id="PF10342"/>
    </source>
</evidence>
<dbReference type="EMBL" id="CP120628">
    <property type="protein sequence ID" value="WEW58476.1"/>
    <property type="molecule type" value="Genomic_DNA"/>
</dbReference>
<dbReference type="Proteomes" id="UP001219355">
    <property type="component" value="Chromosome 2"/>
</dbReference>
<feature type="chain" id="PRO_5042115217" description="Yeast cell wall synthesis Kre9/Knh1-like N-terminal domain-containing protein" evidence="3">
    <location>
        <begin position="19"/>
        <end position="226"/>
    </location>
</feature>
<reference evidence="5" key="1">
    <citation type="submission" date="2023-03" db="EMBL/GenBank/DDBJ databases">
        <title>Emydomyces testavorans Genome Sequence.</title>
        <authorList>
            <person name="Hoyer L."/>
        </authorList>
    </citation>
    <scope>NUCLEOTIDE SEQUENCE</scope>
    <source>
        <strain evidence="5">16-2883</strain>
    </source>
</reference>
<feature type="compositionally biased region" description="Polar residues" evidence="2">
    <location>
        <begin position="107"/>
        <end position="131"/>
    </location>
</feature>
<evidence type="ECO:0000256" key="2">
    <source>
        <dbReference type="SAM" id="MobiDB-lite"/>
    </source>
</evidence>
<dbReference type="PANTHER" id="PTHR40633:SF5">
    <property type="entry name" value="ANCHORED PROTEIN, PUTATIVE (AFU_ORTHOLOGUE AFUA_8G04370)-RELATED"/>
    <property type="match status" value="1"/>
</dbReference>
<feature type="signal peptide" evidence="3">
    <location>
        <begin position="1"/>
        <end position="18"/>
    </location>
</feature>
<proteinExistence type="predicted"/>
<keyword evidence="6" id="KW-1185">Reference proteome</keyword>
<accession>A0AAF0DJ79</accession>
<keyword evidence="1 3" id="KW-0732">Signal</keyword>
<evidence type="ECO:0000256" key="3">
    <source>
        <dbReference type="SAM" id="SignalP"/>
    </source>
</evidence>
<dbReference type="Pfam" id="PF10342">
    <property type="entry name" value="Kre9_KNH"/>
    <property type="match status" value="1"/>
</dbReference>
<evidence type="ECO:0000313" key="6">
    <source>
        <dbReference type="Proteomes" id="UP001219355"/>
    </source>
</evidence>
<dbReference type="InterPro" id="IPR052982">
    <property type="entry name" value="SRP1/TIP1-like"/>
</dbReference>
<evidence type="ECO:0000313" key="5">
    <source>
        <dbReference type="EMBL" id="WEW58476.1"/>
    </source>
</evidence>
<dbReference type="PANTHER" id="PTHR40633">
    <property type="entry name" value="MATRIX PROTEIN, PUTATIVE (AFU_ORTHOLOGUE AFUA_8G05410)-RELATED"/>
    <property type="match status" value="1"/>
</dbReference>
<name>A0AAF0DJ79_9EURO</name>
<feature type="region of interest" description="Disordered" evidence="2">
    <location>
        <begin position="107"/>
        <end position="212"/>
    </location>
</feature>
<sequence length="226" mass="22506">MRSAIVLALSVFAAVVTAAENPFNVPSGGYKFTANQPTTLTWNPTTKGTVTIKLQKAGDITPQSGTVLAPHIPNSGSYAFVPSASLGPGSDYTIEIIDDTNPSNINFTPQFSVSGTTGTASRLTGSPTVTGSATATPSTSNSSSSSTPTTSDSTTLTTSTTASNTSSATSTDSSATTTSRRTTSSSSSSSTATSTSLEPIPNPNGGAALSSSGGVLSIVLGLMAFL</sequence>
<organism evidence="5 6">
    <name type="scientific">Emydomyces testavorans</name>
    <dbReference type="NCBI Taxonomy" id="2070801"/>
    <lineage>
        <taxon>Eukaryota</taxon>
        <taxon>Fungi</taxon>
        <taxon>Dikarya</taxon>
        <taxon>Ascomycota</taxon>
        <taxon>Pezizomycotina</taxon>
        <taxon>Eurotiomycetes</taxon>
        <taxon>Eurotiomycetidae</taxon>
        <taxon>Onygenales</taxon>
        <taxon>Nannizziopsiaceae</taxon>
        <taxon>Emydomyces</taxon>
    </lineage>
</organism>
<dbReference type="AlphaFoldDB" id="A0AAF0DJ79"/>
<feature type="compositionally biased region" description="Low complexity" evidence="2">
    <location>
        <begin position="132"/>
        <end position="197"/>
    </location>
</feature>
<evidence type="ECO:0000256" key="1">
    <source>
        <dbReference type="ARBA" id="ARBA00022729"/>
    </source>
</evidence>
<dbReference type="InterPro" id="IPR018466">
    <property type="entry name" value="Kre9/Knh1-like_N"/>
</dbReference>
<feature type="domain" description="Yeast cell wall synthesis Kre9/Knh1-like N-terminal" evidence="4">
    <location>
        <begin position="26"/>
        <end position="113"/>
    </location>
</feature>
<protein>
    <recommendedName>
        <fullName evidence="4">Yeast cell wall synthesis Kre9/Knh1-like N-terminal domain-containing protein</fullName>
    </recommendedName>
</protein>
<gene>
    <name evidence="5" type="ORF">PRK78_003944</name>
</gene>